<reference evidence="6 7" key="1">
    <citation type="journal article" date="2013" name="Front. Microbiol.">
        <title>Comparative genomic analyses of the cyanobacterium, Lyngbya aestuarii BL J, a powerful hydrogen producer.</title>
        <authorList>
            <person name="Kothari A."/>
            <person name="Vaughn M."/>
            <person name="Garcia-Pichel F."/>
        </authorList>
    </citation>
    <scope>NUCLEOTIDE SEQUENCE [LARGE SCALE GENOMIC DNA]</scope>
    <source>
        <strain evidence="6 7">BL J</strain>
    </source>
</reference>
<dbReference type="GO" id="GO:0005737">
    <property type="term" value="C:cytoplasm"/>
    <property type="evidence" value="ECO:0007669"/>
    <property type="project" value="UniProtKB-SubCell"/>
</dbReference>
<protein>
    <submittedName>
        <fullName evidence="6">Tetratricopeptide repeat family protein</fullName>
    </submittedName>
</protein>
<dbReference type="EMBL" id="AUZM01000024">
    <property type="protein sequence ID" value="ERT07255.1"/>
    <property type="molecule type" value="Genomic_DNA"/>
</dbReference>
<dbReference type="PANTHER" id="PTHR45783:SF3">
    <property type="entry name" value="KINESIN LIGHT CHAIN"/>
    <property type="match status" value="1"/>
</dbReference>
<dbReference type="AlphaFoldDB" id="U7QJH4"/>
<evidence type="ECO:0000313" key="7">
    <source>
        <dbReference type="Proteomes" id="UP000017127"/>
    </source>
</evidence>
<keyword evidence="7" id="KW-1185">Reference proteome</keyword>
<dbReference type="PATRIC" id="fig|1348334.3.peg.2703"/>
<dbReference type="PANTHER" id="PTHR45783">
    <property type="entry name" value="KINESIN LIGHT CHAIN"/>
    <property type="match status" value="1"/>
</dbReference>
<name>U7QJH4_9CYAN</name>
<keyword evidence="4" id="KW-0802">TPR repeat</keyword>
<dbReference type="InterPro" id="IPR056681">
    <property type="entry name" value="DUF7779"/>
</dbReference>
<evidence type="ECO:0000256" key="2">
    <source>
        <dbReference type="ARBA" id="ARBA00022490"/>
    </source>
</evidence>
<dbReference type="OrthoDB" id="582340at2"/>
<organism evidence="6 7">
    <name type="scientific">Lyngbya aestuarii BL J</name>
    <dbReference type="NCBI Taxonomy" id="1348334"/>
    <lineage>
        <taxon>Bacteria</taxon>
        <taxon>Bacillati</taxon>
        <taxon>Cyanobacteriota</taxon>
        <taxon>Cyanophyceae</taxon>
        <taxon>Oscillatoriophycideae</taxon>
        <taxon>Oscillatoriales</taxon>
        <taxon>Microcoleaceae</taxon>
        <taxon>Lyngbya</taxon>
    </lineage>
</organism>
<dbReference type="GO" id="GO:0019894">
    <property type="term" value="F:kinesin binding"/>
    <property type="evidence" value="ECO:0007669"/>
    <property type="project" value="TreeGrafter"/>
</dbReference>
<evidence type="ECO:0000256" key="4">
    <source>
        <dbReference type="ARBA" id="ARBA00022803"/>
    </source>
</evidence>
<dbReference type="GO" id="GO:0007018">
    <property type="term" value="P:microtubule-based movement"/>
    <property type="evidence" value="ECO:0007669"/>
    <property type="project" value="TreeGrafter"/>
</dbReference>
<dbReference type="Pfam" id="PF25000">
    <property type="entry name" value="DUF7779"/>
    <property type="match status" value="1"/>
</dbReference>
<gene>
    <name evidence="6" type="ORF">M595_2791</name>
</gene>
<dbReference type="InterPro" id="IPR011990">
    <property type="entry name" value="TPR-like_helical_dom_sf"/>
</dbReference>
<evidence type="ECO:0000259" key="5">
    <source>
        <dbReference type="Pfam" id="PF25000"/>
    </source>
</evidence>
<feature type="domain" description="DUF7779" evidence="5">
    <location>
        <begin position="123"/>
        <end position="204"/>
    </location>
</feature>
<keyword evidence="3" id="KW-0677">Repeat</keyword>
<dbReference type="InterPro" id="IPR002151">
    <property type="entry name" value="Kinesin_light"/>
</dbReference>
<dbReference type="GO" id="GO:0005871">
    <property type="term" value="C:kinesin complex"/>
    <property type="evidence" value="ECO:0007669"/>
    <property type="project" value="InterPro"/>
</dbReference>
<proteinExistence type="predicted"/>
<dbReference type="Proteomes" id="UP000017127">
    <property type="component" value="Unassembled WGS sequence"/>
</dbReference>
<comment type="caution">
    <text evidence="6">The sequence shown here is derived from an EMBL/GenBank/DDBJ whole genome shotgun (WGS) entry which is preliminary data.</text>
</comment>
<accession>U7QJH4</accession>
<evidence type="ECO:0000256" key="3">
    <source>
        <dbReference type="ARBA" id="ARBA00022737"/>
    </source>
</evidence>
<dbReference type="Gene3D" id="1.25.40.10">
    <property type="entry name" value="Tetratricopeptide repeat domain"/>
    <property type="match status" value="1"/>
</dbReference>
<evidence type="ECO:0000256" key="1">
    <source>
        <dbReference type="ARBA" id="ARBA00004496"/>
    </source>
</evidence>
<dbReference type="SUPFAM" id="SSF48452">
    <property type="entry name" value="TPR-like"/>
    <property type="match status" value="1"/>
</dbReference>
<keyword evidence="2" id="KW-0963">Cytoplasm</keyword>
<evidence type="ECO:0000313" key="6">
    <source>
        <dbReference type="EMBL" id="ERT07255.1"/>
    </source>
</evidence>
<comment type="subcellular location">
    <subcellularLocation>
        <location evidence="1">Cytoplasm</location>
    </subcellularLocation>
</comment>
<sequence length="383" mass="44102">MEPLTTAAIITLLSNKFIEKATDKLTEGGLQKLNDLRKLIWQKVRGQPQVENALKQVEQGSESESDVKPVAAFLETAMSKDPEFSQQVQTLAQQINQELDNYSDLSPITEPNVAAFELSWEQLKQQPETQQLACLLSLFSPDEISWNLVEKVYQDWQGDEFDLENIKDGRCKLVELNLLQQTEQQTYYLHRLLREFFRKKLEKREDTTAIKQAFVTTMVSIVGQIRLQITTEQVQQIEPAIKHIEEFANSFAELLSDEDLLTPFTRLAWFYQGKTLYSEAEPWRKKALEMAKTRFGDEHNAVASSLNNLAYLYKSQGRNSEAEPLYQQALLMLVKTVGENHSNTQTVWENLIGFLIKVIQENKTDELSDDEFIQSLVSQLEQE</sequence>
<dbReference type="Pfam" id="PF13424">
    <property type="entry name" value="TPR_12"/>
    <property type="match status" value="1"/>
</dbReference>
<dbReference type="RefSeq" id="WP_023066588.1">
    <property type="nucleotide sequence ID" value="NZ_AUZM01000024.1"/>
</dbReference>